<organism evidence="1">
    <name type="scientific">marine metagenome</name>
    <dbReference type="NCBI Taxonomy" id="408172"/>
    <lineage>
        <taxon>unclassified sequences</taxon>
        <taxon>metagenomes</taxon>
        <taxon>ecological metagenomes</taxon>
    </lineage>
</organism>
<proteinExistence type="predicted"/>
<dbReference type="Gene3D" id="3.30.360.10">
    <property type="entry name" value="Dihydrodipicolinate Reductase, domain 2"/>
    <property type="match status" value="1"/>
</dbReference>
<protein>
    <recommendedName>
        <fullName evidence="2">Gfo/Idh/MocA-like oxidoreductase C-terminal domain-containing protein</fullName>
    </recommendedName>
</protein>
<name>A0A381WJU3_9ZZZZ</name>
<sequence>MIHDIDILLSIVKSPIKNIRASGVSILTDSVDIAHARMKFENGTVASIVSSRISQNKVRKIKLFQKNLYATIDLLLMLTEIYHVIDKPDDSSEALKTASFTYNGDKKLIAYEKPSIDEKDVLQLELKNFVLSLTGKETPIVDGIAGRTALAIAIKIHDMIIQDIH</sequence>
<reference evidence="1" key="1">
    <citation type="submission" date="2018-05" db="EMBL/GenBank/DDBJ databases">
        <authorList>
            <person name="Lanie J.A."/>
            <person name="Ng W.-L."/>
            <person name="Kazmierczak K.M."/>
            <person name="Andrzejewski T.M."/>
            <person name="Davidsen T.M."/>
            <person name="Wayne K.J."/>
            <person name="Tettelin H."/>
            <person name="Glass J.I."/>
            <person name="Rusch D."/>
            <person name="Podicherti R."/>
            <person name="Tsui H.-C.T."/>
            <person name="Winkler M.E."/>
        </authorList>
    </citation>
    <scope>NUCLEOTIDE SEQUENCE</scope>
</reference>
<dbReference type="AlphaFoldDB" id="A0A381WJU3"/>
<dbReference type="EMBL" id="UINC01011887">
    <property type="protein sequence ID" value="SVA52193.1"/>
    <property type="molecule type" value="Genomic_DNA"/>
</dbReference>
<accession>A0A381WJU3</accession>
<dbReference type="SUPFAM" id="SSF55347">
    <property type="entry name" value="Glyceraldehyde-3-phosphate dehydrogenase-like, C-terminal domain"/>
    <property type="match status" value="1"/>
</dbReference>
<evidence type="ECO:0000313" key="1">
    <source>
        <dbReference type="EMBL" id="SVA52193.1"/>
    </source>
</evidence>
<gene>
    <name evidence="1" type="ORF">METZ01_LOCUS105047</name>
</gene>
<evidence type="ECO:0008006" key="2">
    <source>
        <dbReference type="Google" id="ProtNLM"/>
    </source>
</evidence>